<evidence type="ECO:0000313" key="3">
    <source>
        <dbReference type="Proteomes" id="UP000305095"/>
    </source>
</evidence>
<reference evidence="2 3" key="1">
    <citation type="submission" date="2019-05" db="EMBL/GenBank/DDBJ databases">
        <title>Draft Genome of Bradyrhizobium elkanii strain SEMIA 938, Used in Commercial Inoculants for Lupinus spp. in Brazil.</title>
        <authorList>
            <person name="Hungria M."/>
            <person name="Delamuta J.R.M."/>
            <person name="Ribeiro R.A."/>
            <person name="Nogueira M.A."/>
        </authorList>
    </citation>
    <scope>NUCLEOTIDE SEQUENCE [LARGE SCALE GENOMIC DNA]</scope>
    <source>
        <strain evidence="2 3">Semia 938</strain>
    </source>
</reference>
<evidence type="ECO:0000256" key="1">
    <source>
        <dbReference type="SAM" id="MobiDB-lite"/>
    </source>
</evidence>
<sequence length="104" mass="11405">MRPTTANVISLNVSDRKEARFNHPREVLADLSLTTEEKRALLASWASDAAAVPCRPGLRAPRDLRSPVRIAAILDALCRLDSDPHHPPGGKPRRLRSTVRPLAA</sequence>
<dbReference type="Proteomes" id="UP000305095">
    <property type="component" value="Unassembled WGS sequence"/>
</dbReference>
<dbReference type="EMBL" id="SZZP01000015">
    <property type="protein sequence ID" value="TKV78798.1"/>
    <property type="molecule type" value="Genomic_DNA"/>
</dbReference>
<comment type="caution">
    <text evidence="2">The sequence shown here is derived from an EMBL/GenBank/DDBJ whole genome shotgun (WGS) entry which is preliminary data.</text>
</comment>
<feature type="region of interest" description="Disordered" evidence="1">
    <location>
        <begin position="81"/>
        <end position="104"/>
    </location>
</feature>
<gene>
    <name evidence="2" type="ORF">FDV58_24095</name>
</gene>
<organism evidence="2 3">
    <name type="scientific">Bradyrhizobium elkanii</name>
    <dbReference type="NCBI Taxonomy" id="29448"/>
    <lineage>
        <taxon>Bacteria</taxon>
        <taxon>Pseudomonadati</taxon>
        <taxon>Pseudomonadota</taxon>
        <taxon>Alphaproteobacteria</taxon>
        <taxon>Hyphomicrobiales</taxon>
        <taxon>Nitrobacteraceae</taxon>
        <taxon>Bradyrhizobium</taxon>
    </lineage>
</organism>
<dbReference type="AlphaFoldDB" id="A0A4U6RWQ1"/>
<accession>A0A4U6RWQ1</accession>
<name>A0A4U6RWQ1_BRAEL</name>
<protein>
    <submittedName>
        <fullName evidence="2">Uncharacterized protein</fullName>
    </submittedName>
</protein>
<proteinExistence type="predicted"/>
<evidence type="ECO:0000313" key="2">
    <source>
        <dbReference type="EMBL" id="TKV78798.1"/>
    </source>
</evidence>